<evidence type="ECO:0000259" key="5">
    <source>
        <dbReference type="Pfam" id="PF22780"/>
    </source>
</evidence>
<dbReference type="Gene3D" id="3.50.50.60">
    <property type="entry name" value="FAD/NAD(P)-binding domain"/>
    <property type="match status" value="1"/>
</dbReference>
<dbReference type="SUPFAM" id="SSF160996">
    <property type="entry name" value="HI0933 insert domain-like"/>
    <property type="match status" value="1"/>
</dbReference>
<dbReference type="InterPro" id="IPR036188">
    <property type="entry name" value="FAD/NAD-bd_sf"/>
</dbReference>
<dbReference type="Gene3D" id="1.10.8.260">
    <property type="entry name" value="HI0933 insert domain-like"/>
    <property type="match status" value="1"/>
</dbReference>
<evidence type="ECO:0000256" key="2">
    <source>
        <dbReference type="ARBA" id="ARBA00022630"/>
    </source>
</evidence>
<dbReference type="PRINTS" id="PR00411">
    <property type="entry name" value="PNDRDTASEI"/>
</dbReference>
<keyword evidence="7" id="KW-1185">Reference proteome</keyword>
<dbReference type="InterPro" id="IPR057661">
    <property type="entry name" value="RsdA/BaiN/AoA(So)_Rossmann"/>
</dbReference>
<evidence type="ECO:0000256" key="3">
    <source>
        <dbReference type="ARBA" id="ARBA00022827"/>
    </source>
</evidence>
<dbReference type="AlphaFoldDB" id="A0A545U0N3"/>
<comment type="caution">
    <text evidence="6">The sequence shown here is derived from an EMBL/GenBank/DDBJ whole genome shotgun (WGS) entry which is preliminary data.</text>
</comment>
<comment type="cofactor">
    <cofactor evidence="1">
        <name>FAD</name>
        <dbReference type="ChEBI" id="CHEBI:57692"/>
    </cofactor>
</comment>
<dbReference type="Pfam" id="PF03486">
    <property type="entry name" value="HI0933_like"/>
    <property type="match status" value="1"/>
</dbReference>
<dbReference type="InterPro" id="IPR004792">
    <property type="entry name" value="BaiN-like"/>
</dbReference>
<keyword evidence="2" id="KW-0285">Flavoprotein</keyword>
<proteinExistence type="predicted"/>
<organism evidence="6 7">
    <name type="scientific">Aliikangiella coralliicola</name>
    <dbReference type="NCBI Taxonomy" id="2592383"/>
    <lineage>
        <taxon>Bacteria</taxon>
        <taxon>Pseudomonadati</taxon>
        <taxon>Pseudomonadota</taxon>
        <taxon>Gammaproteobacteria</taxon>
        <taxon>Oceanospirillales</taxon>
        <taxon>Pleioneaceae</taxon>
        <taxon>Aliikangiella</taxon>
    </lineage>
</organism>
<feature type="domain" description="RsdA/BaiN/AoA(So)-like Rossmann fold-like" evidence="4">
    <location>
        <begin position="21"/>
        <end position="407"/>
    </location>
</feature>
<dbReference type="Gene3D" id="2.40.30.10">
    <property type="entry name" value="Translation factors"/>
    <property type="match status" value="1"/>
</dbReference>
<reference evidence="6 7" key="1">
    <citation type="submission" date="2019-07" db="EMBL/GenBank/DDBJ databases">
        <title>Draft genome for Aliikangiella sp. M105.</title>
        <authorList>
            <person name="Wang G."/>
        </authorList>
    </citation>
    <scope>NUCLEOTIDE SEQUENCE [LARGE SCALE GENOMIC DNA]</scope>
    <source>
        <strain evidence="6 7">M105</strain>
    </source>
</reference>
<dbReference type="InterPro" id="IPR055178">
    <property type="entry name" value="RsdA/BaiN/AoA(So)-like_dom"/>
</dbReference>
<dbReference type="NCBIfam" id="TIGR00275">
    <property type="entry name" value="aminoacetone oxidase family FAD-binding enzyme"/>
    <property type="match status" value="1"/>
</dbReference>
<feature type="domain" description="RsdA/BaiN/AoA(So)-like insert" evidence="5">
    <location>
        <begin position="206"/>
        <end position="354"/>
    </location>
</feature>
<evidence type="ECO:0000313" key="6">
    <source>
        <dbReference type="EMBL" id="TQV82973.1"/>
    </source>
</evidence>
<dbReference type="EMBL" id="VIKS01000015">
    <property type="protein sequence ID" value="TQV82973.1"/>
    <property type="molecule type" value="Genomic_DNA"/>
</dbReference>
<gene>
    <name evidence="6" type="ORF">FLL46_24695</name>
</gene>
<keyword evidence="3" id="KW-0274">FAD</keyword>
<dbReference type="RefSeq" id="WP_142934758.1">
    <property type="nucleotide sequence ID" value="NZ_ML660171.1"/>
</dbReference>
<dbReference type="SUPFAM" id="SSF51905">
    <property type="entry name" value="FAD/NAD(P)-binding domain"/>
    <property type="match status" value="1"/>
</dbReference>
<dbReference type="PANTHER" id="PTHR42887:SF2">
    <property type="entry name" value="OS12G0638800 PROTEIN"/>
    <property type="match status" value="1"/>
</dbReference>
<dbReference type="PANTHER" id="PTHR42887">
    <property type="entry name" value="OS12G0638800 PROTEIN"/>
    <property type="match status" value="1"/>
</dbReference>
<dbReference type="InterPro" id="IPR023166">
    <property type="entry name" value="BaiN-like_dom_sf"/>
</dbReference>
<evidence type="ECO:0000313" key="7">
    <source>
        <dbReference type="Proteomes" id="UP000315439"/>
    </source>
</evidence>
<protein>
    <submittedName>
        <fullName evidence="6">NAD(P)/FAD-dependent oxidoreductase</fullName>
    </submittedName>
</protein>
<dbReference type="Proteomes" id="UP000315439">
    <property type="component" value="Unassembled WGS sequence"/>
</dbReference>
<accession>A0A545U0N3</accession>
<dbReference type="OrthoDB" id="9773233at2"/>
<evidence type="ECO:0000259" key="4">
    <source>
        <dbReference type="Pfam" id="PF03486"/>
    </source>
</evidence>
<dbReference type="PRINTS" id="PR00368">
    <property type="entry name" value="FADPNR"/>
</dbReference>
<dbReference type="Pfam" id="PF22780">
    <property type="entry name" value="HI0933_like_1st"/>
    <property type="match status" value="1"/>
</dbReference>
<name>A0A545U0N3_9GAMM</name>
<evidence type="ECO:0000256" key="1">
    <source>
        <dbReference type="ARBA" id="ARBA00001974"/>
    </source>
</evidence>
<sequence>MSPNKTIENNTAGPEKVQNYQVIVIGAGAAGLMCAATAAERGRTTIVLDHANKMAKKVLMSGGGRCNFTNLYVEPENFLSQNEHFCKSALSRYTQWDFISLVEKHGIEYYEKEHGQLFCKNSSKDIRDLLLTECQQVNAKIQLKCHIEKIEALAENRFEITTSLGCYQCESLVIATGGLSIPTMGATGFGYQVAEQFGHKLVPTSAGLTPVTFNGKLGQAFKTLAGNSISVEVSCNGASFKSAMLFTHKGLSGPAILQISNYWRRGEPLTINLLPDTDITEWLQTNIEQRPEIQLKTLLSTQFSQAVAGFISDLLALNCKLKQLNSQQIAHVVEKLEQWQVYPDDVEGYRVAEVTLGGVETNDISSKSFESGKQPGLYFIGEVLDVTGHLGGFNFQWAWASGYAAGSYV</sequence>